<feature type="transmembrane region" description="Helical" evidence="2">
    <location>
        <begin position="212"/>
        <end position="239"/>
    </location>
</feature>
<sequence length="587" mass="54526">MDVIKDVAGDIAGDTVEQLILFMAGWLVEVFSTLLDFVGTWWLNIGAPDMGAGSATERVQDATTTFVGVAGIIGTAFAVLRIGRDHNRESAENLVMGLIRTVVVSGLAVSMVALSLAVTDEVAPWLVNTIAGNAADDGLGQAMGLNTLVGTGMALTTAGILLVLAPFALLGAVLNAALVIFSYGVAGALCGILPIFAAASTTPKGQKAFDKAVGWLVAVILFKPAAAVLYGFGLALMNGIDGTGDEVGNKIITLLTGTVVIFSACLAMPALARVMVPAVSAGPRGMGAGGLALLGGAVAVGALTAGVGTAATGAAAAGAGGAAGAGAGGAAGAGSAGAVGAGTTGASGAAGAASGGAGASGGAAPGGGAGAGGAGMAGSSAQSATGAQASSAGGGAGGGWPTAGGPGGAQNVETTSTGAESTSVPGTTTGGASGAQIVQPTATGAAPVSTPGSTSAGASGAENVQPTSTGAASTSAAATTTGGPSGAEKVQGPSGGGVVGPTGAEPVQGTSSSSSSVPAGGASEASGPAGAEPVAPTTGAGPAGHPAGEGSSAAGAKKSFIDGQRLEYGLREVVRDSEQSIESGEDL</sequence>
<feature type="transmembrane region" description="Helical" evidence="2">
    <location>
        <begin position="177"/>
        <end position="200"/>
    </location>
</feature>
<evidence type="ECO:0000313" key="3">
    <source>
        <dbReference type="EMBL" id="GGG67353.1"/>
    </source>
</evidence>
<keyword evidence="2" id="KW-0812">Transmembrane</keyword>
<proteinExistence type="predicted"/>
<feature type="transmembrane region" description="Helical" evidence="2">
    <location>
        <begin position="63"/>
        <end position="82"/>
    </location>
</feature>
<feature type="compositionally biased region" description="Low complexity" evidence="1">
    <location>
        <begin position="501"/>
        <end position="556"/>
    </location>
</feature>
<keyword evidence="4" id="KW-1185">Reference proteome</keyword>
<feature type="transmembrane region" description="Helical" evidence="2">
    <location>
        <begin position="148"/>
        <end position="170"/>
    </location>
</feature>
<name>A0A917H5M9_9MICC</name>
<evidence type="ECO:0000256" key="1">
    <source>
        <dbReference type="SAM" id="MobiDB-lite"/>
    </source>
</evidence>
<evidence type="ECO:0000256" key="2">
    <source>
        <dbReference type="SAM" id="Phobius"/>
    </source>
</evidence>
<accession>A0A917H5M9</accession>
<feature type="transmembrane region" description="Helical" evidence="2">
    <location>
        <begin position="94"/>
        <end position="118"/>
    </location>
</feature>
<feature type="compositionally biased region" description="Polar residues" evidence="1">
    <location>
        <begin position="411"/>
        <end position="427"/>
    </location>
</feature>
<reference evidence="3" key="1">
    <citation type="journal article" date="2014" name="Int. J. Syst. Evol. Microbiol.">
        <title>Complete genome sequence of Corynebacterium casei LMG S-19264T (=DSM 44701T), isolated from a smear-ripened cheese.</title>
        <authorList>
            <consortium name="US DOE Joint Genome Institute (JGI-PGF)"/>
            <person name="Walter F."/>
            <person name="Albersmeier A."/>
            <person name="Kalinowski J."/>
            <person name="Ruckert C."/>
        </authorList>
    </citation>
    <scope>NUCLEOTIDE SEQUENCE</scope>
    <source>
        <strain evidence="3">CGMCC 1.12187</strain>
    </source>
</reference>
<dbReference type="RefSeq" id="WP_188539473.1">
    <property type="nucleotide sequence ID" value="NZ_BMEQ01000026.1"/>
</dbReference>
<feature type="transmembrane region" description="Helical" evidence="2">
    <location>
        <begin position="251"/>
        <end position="272"/>
    </location>
</feature>
<dbReference type="EMBL" id="BMEQ01000026">
    <property type="protein sequence ID" value="GGG67353.1"/>
    <property type="molecule type" value="Genomic_DNA"/>
</dbReference>
<dbReference type="Proteomes" id="UP000638848">
    <property type="component" value="Unassembled WGS sequence"/>
</dbReference>
<feature type="compositionally biased region" description="Low complexity" evidence="1">
    <location>
        <begin position="452"/>
        <end position="492"/>
    </location>
</feature>
<organism evidence="3 4">
    <name type="scientific">Kocuria dechangensis</name>
    <dbReference type="NCBI Taxonomy" id="1176249"/>
    <lineage>
        <taxon>Bacteria</taxon>
        <taxon>Bacillati</taxon>
        <taxon>Actinomycetota</taxon>
        <taxon>Actinomycetes</taxon>
        <taxon>Micrococcales</taxon>
        <taxon>Micrococcaceae</taxon>
        <taxon>Kocuria</taxon>
    </lineage>
</organism>
<dbReference type="AlphaFoldDB" id="A0A917H5M9"/>
<feature type="compositionally biased region" description="Gly residues" evidence="1">
    <location>
        <begin position="392"/>
        <end position="408"/>
    </location>
</feature>
<feature type="region of interest" description="Disordered" evidence="1">
    <location>
        <begin position="352"/>
        <end position="558"/>
    </location>
</feature>
<comment type="caution">
    <text evidence="3">The sequence shown here is derived from an EMBL/GenBank/DDBJ whole genome shotgun (WGS) entry which is preliminary data.</text>
</comment>
<keyword evidence="2" id="KW-1133">Transmembrane helix</keyword>
<protein>
    <submittedName>
        <fullName evidence="3">Uncharacterized protein</fullName>
    </submittedName>
</protein>
<reference evidence="3" key="2">
    <citation type="submission" date="2020-09" db="EMBL/GenBank/DDBJ databases">
        <authorList>
            <person name="Sun Q."/>
            <person name="Zhou Y."/>
        </authorList>
    </citation>
    <scope>NUCLEOTIDE SEQUENCE</scope>
    <source>
        <strain evidence="3">CGMCC 1.12187</strain>
    </source>
</reference>
<feature type="transmembrane region" description="Helical" evidence="2">
    <location>
        <begin position="20"/>
        <end position="43"/>
    </location>
</feature>
<feature type="compositionally biased region" description="Low complexity" evidence="1">
    <location>
        <begin position="377"/>
        <end position="391"/>
    </location>
</feature>
<feature type="compositionally biased region" description="Gly residues" evidence="1">
    <location>
        <begin position="353"/>
        <end position="376"/>
    </location>
</feature>
<evidence type="ECO:0000313" key="4">
    <source>
        <dbReference type="Proteomes" id="UP000638848"/>
    </source>
</evidence>
<gene>
    <name evidence="3" type="ORF">GCM10011374_34500</name>
</gene>
<keyword evidence="2" id="KW-0472">Membrane</keyword>